<feature type="domain" description="3-hydroxyacyl-CoA dehydrogenase C-terminal" evidence="15">
    <location>
        <begin position="601"/>
        <end position="694"/>
    </location>
</feature>
<dbReference type="CDD" id="cd06558">
    <property type="entry name" value="crotonase-like"/>
    <property type="match status" value="1"/>
</dbReference>
<sequence>MSDQKATPEADEAPAQNLTSEETVKEIPVKKAKSPSKRSSKKAADDAVESAEGVQAHEELAAESPQTEGTTVASAPEKPLEKEELSMSSEVQEKPQAAQTDYLSLDIAADGIAMAWFDTPGKKVNLLSPVMLDQIETVLNEISSNPAVKAVIFASRKEDNFIAGADLASMVSESFDLEKAVAFGDRGRQVMQRIAELEVPTIACIHGSCLGGGLELALACDYRVASTHPKTKLGLPEVQLGILPAWGGVSRLPRLLPLPTALDLMLTGKQLPAKKARSIGLIHLAPPHDILIETAQKLAKELLAGQQSSVSIKPPKTSLLDKALSNLAVGQNLVFKQARKGVLEKSKGFYPSPLKILETVQNSMNLPLYEAFKLEGQAFRYLLERSETANLMNLFFVNQDLNKIPELEGKNVKSRKVKMMGVLGAGYMGAGIAQISNAKDIDIRLKDVNYPALLNGMKSIRKTYQGLLKRRRLNEKQVQDKMRRITPTTEHTGFQHCDLVIEAVVEKMEIKKAVFQEMEKHVNENTILATNTSALSINEMAEATSRPDRFIGLHFFGPVHKMPLVEVILGEKTSPETLSTALGYVRSIGKTPVVIRKDTPGFVVNRILALYGNEACLLLEEGADMTTIDRLMTDFGMPMGIFEVIDLAGVDVAWHTAQSVRALFEARPGFQISTVMERLFKDQRLGQKNGKGFYIHAGKEPIPDHRYLQQVVQEIRPESERRQMTAEEIRDRLVLSILNESALCLQEGLVSRPGEIDMAMLMGTGFPPFRGGPLRLIDQQGIQFIVNQLEYYAETRGERFAPCQLLKDMAASGKKFYPLF</sequence>
<evidence type="ECO:0000259" key="15">
    <source>
        <dbReference type="Pfam" id="PF00725"/>
    </source>
</evidence>
<feature type="region of interest" description="Disordered" evidence="14">
    <location>
        <begin position="1"/>
        <end position="97"/>
    </location>
</feature>
<evidence type="ECO:0000256" key="5">
    <source>
        <dbReference type="ARBA" id="ARBA00022832"/>
    </source>
</evidence>
<proteinExistence type="inferred from homology"/>
<dbReference type="Proteomes" id="UP000231019">
    <property type="component" value="Unassembled WGS sequence"/>
</dbReference>
<evidence type="ECO:0000256" key="11">
    <source>
        <dbReference type="ARBA" id="ARBA00023268"/>
    </source>
</evidence>
<comment type="similarity">
    <text evidence="3">In the N-terminal section; belongs to the enoyl-CoA hydratase/isomerase family.</text>
</comment>
<name>A0A2M7G688_9BACT</name>
<dbReference type="InterPro" id="IPR008927">
    <property type="entry name" value="6-PGluconate_DH-like_C_sf"/>
</dbReference>
<evidence type="ECO:0000256" key="2">
    <source>
        <dbReference type="ARBA" id="ARBA00007005"/>
    </source>
</evidence>
<dbReference type="PANTHER" id="PTHR43612:SF3">
    <property type="entry name" value="TRIFUNCTIONAL ENZYME SUBUNIT ALPHA, MITOCHONDRIAL"/>
    <property type="match status" value="1"/>
</dbReference>
<evidence type="ECO:0000256" key="4">
    <source>
        <dbReference type="ARBA" id="ARBA00012076"/>
    </source>
</evidence>
<dbReference type="Gene3D" id="3.90.226.10">
    <property type="entry name" value="2-enoyl-CoA Hydratase, Chain A, domain 1"/>
    <property type="match status" value="1"/>
</dbReference>
<evidence type="ECO:0000313" key="18">
    <source>
        <dbReference type="Proteomes" id="UP000231019"/>
    </source>
</evidence>
<dbReference type="InterPro" id="IPR029045">
    <property type="entry name" value="ClpP/crotonase-like_dom_sf"/>
</dbReference>
<keyword evidence="6" id="KW-0442">Lipid degradation</keyword>
<comment type="caution">
    <text evidence="17">The sequence shown here is derived from an EMBL/GenBank/DDBJ whole genome shotgun (WGS) entry which is preliminary data.</text>
</comment>
<dbReference type="SUPFAM" id="SSF48179">
    <property type="entry name" value="6-phosphogluconate dehydrogenase C-terminal domain-like"/>
    <property type="match status" value="2"/>
</dbReference>
<dbReference type="GO" id="GO:0070403">
    <property type="term" value="F:NAD+ binding"/>
    <property type="evidence" value="ECO:0007669"/>
    <property type="project" value="InterPro"/>
</dbReference>
<feature type="compositionally biased region" description="Basic residues" evidence="14">
    <location>
        <begin position="30"/>
        <end position="41"/>
    </location>
</feature>
<protein>
    <recommendedName>
        <fullName evidence="4">enoyl-CoA hydratase</fullName>
        <ecNumber evidence="4">4.2.1.17</ecNumber>
    </recommendedName>
</protein>
<dbReference type="SUPFAM" id="SSF52096">
    <property type="entry name" value="ClpP/crotonase"/>
    <property type="match status" value="1"/>
</dbReference>
<evidence type="ECO:0000256" key="14">
    <source>
        <dbReference type="SAM" id="MobiDB-lite"/>
    </source>
</evidence>
<keyword evidence="10" id="KW-0456">Lyase</keyword>
<evidence type="ECO:0000259" key="16">
    <source>
        <dbReference type="Pfam" id="PF02737"/>
    </source>
</evidence>
<evidence type="ECO:0000256" key="7">
    <source>
        <dbReference type="ARBA" id="ARBA00023002"/>
    </source>
</evidence>
<evidence type="ECO:0000256" key="12">
    <source>
        <dbReference type="ARBA" id="ARBA00049556"/>
    </source>
</evidence>
<keyword evidence="9" id="KW-0443">Lipid metabolism</keyword>
<comment type="catalytic activity">
    <reaction evidence="12">
        <text>a (3S)-3-hydroxyacyl-CoA + NAD(+) = a 3-oxoacyl-CoA + NADH + H(+)</text>
        <dbReference type="Rhea" id="RHEA:22432"/>
        <dbReference type="ChEBI" id="CHEBI:15378"/>
        <dbReference type="ChEBI" id="CHEBI:57318"/>
        <dbReference type="ChEBI" id="CHEBI:57540"/>
        <dbReference type="ChEBI" id="CHEBI:57945"/>
        <dbReference type="ChEBI" id="CHEBI:90726"/>
        <dbReference type="EC" id="1.1.1.35"/>
    </reaction>
</comment>
<dbReference type="AlphaFoldDB" id="A0A2M7G688"/>
<dbReference type="SUPFAM" id="SSF51735">
    <property type="entry name" value="NAD(P)-binding Rossmann-fold domains"/>
    <property type="match status" value="1"/>
</dbReference>
<dbReference type="EC" id="4.2.1.17" evidence="4"/>
<dbReference type="GO" id="GO:0016509">
    <property type="term" value="F:long-chain (3S)-3-hydroxyacyl-CoA dehydrogenase (NAD+) activity"/>
    <property type="evidence" value="ECO:0007669"/>
    <property type="project" value="TreeGrafter"/>
</dbReference>
<evidence type="ECO:0000313" key="17">
    <source>
        <dbReference type="EMBL" id="PIW17459.1"/>
    </source>
</evidence>
<dbReference type="FunFam" id="3.90.226.10:FF:000011">
    <property type="entry name" value="Fatty acid oxidation complex subunit alpha"/>
    <property type="match status" value="1"/>
</dbReference>
<comment type="similarity">
    <text evidence="13">Belongs to the enoyl-CoA hydratase/isomerase family.</text>
</comment>
<dbReference type="Pfam" id="PF00378">
    <property type="entry name" value="ECH_1"/>
    <property type="match status" value="1"/>
</dbReference>
<dbReference type="Gene3D" id="3.40.50.720">
    <property type="entry name" value="NAD(P)-binding Rossmann-like Domain"/>
    <property type="match status" value="1"/>
</dbReference>
<gene>
    <name evidence="17" type="ORF">COW36_08140</name>
</gene>
<evidence type="ECO:0000256" key="8">
    <source>
        <dbReference type="ARBA" id="ARBA00023027"/>
    </source>
</evidence>
<dbReference type="InterPro" id="IPR036291">
    <property type="entry name" value="NAD(P)-bd_dom_sf"/>
</dbReference>
<dbReference type="PROSITE" id="PS00166">
    <property type="entry name" value="ENOYL_COA_HYDRATASE"/>
    <property type="match status" value="1"/>
</dbReference>
<evidence type="ECO:0000256" key="9">
    <source>
        <dbReference type="ARBA" id="ARBA00023098"/>
    </source>
</evidence>
<dbReference type="InterPro" id="IPR006176">
    <property type="entry name" value="3-OHacyl-CoA_DH_NAD-bd"/>
</dbReference>
<dbReference type="GO" id="GO:0004300">
    <property type="term" value="F:enoyl-CoA hydratase activity"/>
    <property type="evidence" value="ECO:0007669"/>
    <property type="project" value="UniProtKB-EC"/>
</dbReference>
<organism evidence="17 18">
    <name type="scientific">bacterium (Candidatus Blackallbacteria) CG17_big_fil_post_rev_8_21_14_2_50_48_46</name>
    <dbReference type="NCBI Taxonomy" id="2014261"/>
    <lineage>
        <taxon>Bacteria</taxon>
        <taxon>Candidatus Blackallbacteria</taxon>
    </lineage>
</organism>
<dbReference type="Pfam" id="PF02737">
    <property type="entry name" value="3HCDH_N"/>
    <property type="match status" value="1"/>
</dbReference>
<feature type="compositionally biased region" description="Polar residues" evidence="14">
    <location>
        <begin position="64"/>
        <end position="73"/>
    </location>
</feature>
<comment type="similarity">
    <text evidence="2">In the central section; belongs to the 3-hydroxyacyl-CoA dehydrogenase family.</text>
</comment>
<evidence type="ECO:0000256" key="13">
    <source>
        <dbReference type="RuleBase" id="RU003707"/>
    </source>
</evidence>
<dbReference type="Gene3D" id="1.10.1040.50">
    <property type="match status" value="1"/>
</dbReference>
<keyword evidence="11" id="KW-0511">Multifunctional enzyme</keyword>
<evidence type="ECO:0000256" key="3">
    <source>
        <dbReference type="ARBA" id="ARBA00008750"/>
    </source>
</evidence>
<dbReference type="PANTHER" id="PTHR43612">
    <property type="entry name" value="TRIFUNCTIONAL ENZYME SUBUNIT ALPHA"/>
    <property type="match status" value="1"/>
</dbReference>
<reference evidence="17 18" key="1">
    <citation type="submission" date="2017-09" db="EMBL/GenBank/DDBJ databases">
        <title>Depth-based differentiation of microbial function through sediment-hosted aquifers and enrichment of novel symbionts in the deep terrestrial subsurface.</title>
        <authorList>
            <person name="Probst A.J."/>
            <person name="Ladd B."/>
            <person name="Jarett J.K."/>
            <person name="Geller-Mcgrath D.E."/>
            <person name="Sieber C.M."/>
            <person name="Emerson J.B."/>
            <person name="Anantharaman K."/>
            <person name="Thomas B.C."/>
            <person name="Malmstrom R."/>
            <person name="Stieglmeier M."/>
            <person name="Klingl A."/>
            <person name="Woyke T."/>
            <person name="Ryan C.M."/>
            <person name="Banfield J.F."/>
        </authorList>
    </citation>
    <scope>NUCLEOTIDE SEQUENCE [LARGE SCALE GENOMIC DNA]</scope>
    <source>
        <strain evidence="17">CG17_big_fil_post_rev_8_21_14_2_50_48_46</strain>
    </source>
</reference>
<comment type="pathway">
    <text evidence="1">Lipid metabolism; fatty acid beta-oxidation.</text>
</comment>
<dbReference type="InterPro" id="IPR001753">
    <property type="entry name" value="Enoyl-CoA_hydra/iso"/>
</dbReference>
<dbReference type="InterPro" id="IPR018376">
    <property type="entry name" value="Enoyl-CoA_hyd/isom_CS"/>
</dbReference>
<dbReference type="UniPathway" id="UPA00659"/>
<accession>A0A2M7G688</accession>
<feature type="domain" description="3-hydroxyacyl-CoA dehydrogenase NAD binding" evidence="16">
    <location>
        <begin position="421"/>
        <end position="598"/>
    </location>
</feature>
<dbReference type="Pfam" id="PF00725">
    <property type="entry name" value="3HCDH"/>
    <property type="match status" value="2"/>
</dbReference>
<evidence type="ECO:0000256" key="10">
    <source>
        <dbReference type="ARBA" id="ARBA00023239"/>
    </source>
</evidence>
<dbReference type="GO" id="GO:0006635">
    <property type="term" value="P:fatty acid beta-oxidation"/>
    <property type="evidence" value="ECO:0007669"/>
    <property type="project" value="UniProtKB-UniPathway"/>
</dbReference>
<dbReference type="InterPro" id="IPR006108">
    <property type="entry name" value="3HC_DH_C"/>
</dbReference>
<dbReference type="FunFam" id="3.40.50.720:FF:000009">
    <property type="entry name" value="Fatty oxidation complex, alpha subunit"/>
    <property type="match status" value="1"/>
</dbReference>
<keyword evidence="5" id="KW-0276">Fatty acid metabolism</keyword>
<evidence type="ECO:0000256" key="1">
    <source>
        <dbReference type="ARBA" id="ARBA00005005"/>
    </source>
</evidence>
<dbReference type="EMBL" id="PFFQ01000023">
    <property type="protein sequence ID" value="PIW17459.1"/>
    <property type="molecule type" value="Genomic_DNA"/>
</dbReference>
<evidence type="ECO:0000256" key="6">
    <source>
        <dbReference type="ARBA" id="ARBA00022963"/>
    </source>
</evidence>
<keyword evidence="7" id="KW-0560">Oxidoreductase</keyword>
<dbReference type="InterPro" id="IPR050136">
    <property type="entry name" value="FA_oxidation_alpha_subunit"/>
</dbReference>
<keyword evidence="8" id="KW-0520">NAD</keyword>
<feature type="domain" description="3-hydroxyacyl-CoA dehydrogenase C-terminal" evidence="15">
    <location>
        <begin position="731"/>
        <end position="814"/>
    </location>
</feature>